<evidence type="ECO:0000256" key="1">
    <source>
        <dbReference type="ARBA" id="ARBA00004651"/>
    </source>
</evidence>
<feature type="transmembrane region" description="Helical" evidence="7">
    <location>
        <begin position="86"/>
        <end position="104"/>
    </location>
</feature>
<dbReference type="GO" id="GO:0005886">
    <property type="term" value="C:plasma membrane"/>
    <property type="evidence" value="ECO:0007669"/>
    <property type="project" value="UniProtKB-SubCell"/>
</dbReference>
<keyword evidence="6 7" id="KW-0472">Membrane</keyword>
<evidence type="ECO:0000313" key="9">
    <source>
        <dbReference type="Proteomes" id="UP000036313"/>
    </source>
</evidence>
<evidence type="ECO:0000256" key="4">
    <source>
        <dbReference type="ARBA" id="ARBA00022692"/>
    </source>
</evidence>
<feature type="transmembrane region" description="Helical" evidence="7">
    <location>
        <begin position="47"/>
        <end position="66"/>
    </location>
</feature>
<proteinExistence type="inferred from homology"/>
<dbReference type="PANTHER" id="PTHR33452">
    <property type="entry name" value="OXIDOREDUCTASE CATD-RELATED"/>
    <property type="match status" value="1"/>
</dbReference>
<organism evidence="8 9">
    <name type="scientific">Mycolicibacterium obuense</name>
    <dbReference type="NCBI Taxonomy" id="1807"/>
    <lineage>
        <taxon>Bacteria</taxon>
        <taxon>Bacillati</taxon>
        <taxon>Actinomycetota</taxon>
        <taxon>Actinomycetes</taxon>
        <taxon>Mycobacteriales</taxon>
        <taxon>Mycobacteriaceae</taxon>
        <taxon>Mycolicibacterium</taxon>
    </lineage>
</organism>
<feature type="transmembrane region" description="Helical" evidence="7">
    <location>
        <begin position="109"/>
        <end position="126"/>
    </location>
</feature>
<keyword evidence="5 7" id="KW-1133">Transmembrane helix</keyword>
<accession>A0A0J6VFU5</accession>
<evidence type="ECO:0000256" key="7">
    <source>
        <dbReference type="SAM" id="Phobius"/>
    </source>
</evidence>
<dbReference type="Pfam" id="PF07681">
    <property type="entry name" value="DoxX"/>
    <property type="match status" value="1"/>
</dbReference>
<evidence type="ECO:0000256" key="3">
    <source>
        <dbReference type="ARBA" id="ARBA00022475"/>
    </source>
</evidence>
<sequence length="171" mass="18078">MSPAVPAGGAVTMGATAGGRPIPRILGKDTCTMSISTLDTRIDNQSAVALGAFRILVALLFAMHGVAKLFGWPQGQPVPLGMWPAWWAGVLEVVLGSLIALGLFTRAAAFVASGMMAVAYFWMHFPDGFWPLVNGGEAAVLYCFVFLLLVATGPGALTVQRRRRTSVSIEN</sequence>
<protein>
    <submittedName>
        <fullName evidence="8">DoxX</fullName>
    </submittedName>
</protein>
<evidence type="ECO:0000256" key="2">
    <source>
        <dbReference type="ARBA" id="ARBA00006679"/>
    </source>
</evidence>
<dbReference type="Proteomes" id="UP000036313">
    <property type="component" value="Unassembled WGS sequence"/>
</dbReference>
<gene>
    <name evidence="8" type="ORF">MOBUDSM44075_05484</name>
</gene>
<dbReference type="InterPro" id="IPR051907">
    <property type="entry name" value="DoxX-like_oxidoreductase"/>
</dbReference>
<dbReference type="RefSeq" id="WP_330218760.1">
    <property type="nucleotide sequence ID" value="NZ_JYNU01000058.1"/>
</dbReference>
<dbReference type="InterPro" id="IPR032808">
    <property type="entry name" value="DoxX"/>
</dbReference>
<dbReference type="PATRIC" id="fig|1807.14.peg.5529"/>
<comment type="caution">
    <text evidence="8">The sequence shown here is derived from an EMBL/GenBank/DDBJ whole genome shotgun (WGS) entry which is preliminary data.</text>
</comment>
<dbReference type="PANTHER" id="PTHR33452:SF4">
    <property type="entry name" value="BLL4328 PROTEIN"/>
    <property type="match status" value="1"/>
</dbReference>
<feature type="transmembrane region" description="Helical" evidence="7">
    <location>
        <begin position="138"/>
        <end position="159"/>
    </location>
</feature>
<reference evidence="8 9" key="1">
    <citation type="journal article" date="2015" name="Genome Biol. Evol.">
        <title>Characterization of Three Mycobacterium spp. with Potential Use in Bioremediation by Genome Sequencing and Comparative Genomics.</title>
        <authorList>
            <person name="Das S."/>
            <person name="Pettersson B.M."/>
            <person name="Behra P.R."/>
            <person name="Ramesh M."/>
            <person name="Dasgupta S."/>
            <person name="Bhattacharya A."/>
            <person name="Kirsebom L.A."/>
        </authorList>
    </citation>
    <scope>NUCLEOTIDE SEQUENCE [LARGE SCALE GENOMIC DNA]</scope>
    <source>
        <strain evidence="8 9">DSM 44075</strain>
    </source>
</reference>
<name>A0A0J6VFU5_9MYCO</name>
<keyword evidence="3" id="KW-1003">Cell membrane</keyword>
<dbReference type="AlphaFoldDB" id="A0A0J6VFU5"/>
<dbReference type="EMBL" id="JYNU01000058">
    <property type="protein sequence ID" value="KMO68482.1"/>
    <property type="molecule type" value="Genomic_DNA"/>
</dbReference>
<comment type="similarity">
    <text evidence="2">Belongs to the DoxX family.</text>
</comment>
<keyword evidence="4 7" id="KW-0812">Transmembrane</keyword>
<evidence type="ECO:0000313" key="8">
    <source>
        <dbReference type="EMBL" id="KMO68482.1"/>
    </source>
</evidence>
<evidence type="ECO:0000256" key="5">
    <source>
        <dbReference type="ARBA" id="ARBA00022989"/>
    </source>
</evidence>
<evidence type="ECO:0000256" key="6">
    <source>
        <dbReference type="ARBA" id="ARBA00023136"/>
    </source>
</evidence>
<comment type="subcellular location">
    <subcellularLocation>
        <location evidence="1">Cell membrane</location>
        <topology evidence="1">Multi-pass membrane protein</topology>
    </subcellularLocation>
</comment>